<dbReference type="AlphaFoldDB" id="A0A0M0JHQ7"/>
<gene>
    <name evidence="2" type="ORF">Ctob_012058</name>
    <name evidence="3" type="ORF">Ctob_015079</name>
</gene>
<dbReference type="EMBL" id="JWZX01002918">
    <property type="protein sequence ID" value="KOO25877.1"/>
    <property type="molecule type" value="Genomic_DNA"/>
</dbReference>
<name>A0A0M0JHQ7_9EUKA</name>
<dbReference type="Proteomes" id="UP000037460">
    <property type="component" value="Unassembled WGS sequence"/>
</dbReference>
<organism evidence="2 4">
    <name type="scientific">Chrysochromulina tobinii</name>
    <dbReference type="NCBI Taxonomy" id="1460289"/>
    <lineage>
        <taxon>Eukaryota</taxon>
        <taxon>Haptista</taxon>
        <taxon>Haptophyta</taxon>
        <taxon>Prymnesiophyceae</taxon>
        <taxon>Prymnesiales</taxon>
        <taxon>Chrysochromulinaceae</taxon>
        <taxon>Chrysochromulina</taxon>
    </lineage>
</organism>
<keyword evidence="1" id="KW-0812">Transmembrane</keyword>
<accession>A0A0M0JHQ7</accession>
<evidence type="ECO:0000256" key="1">
    <source>
        <dbReference type="SAM" id="Phobius"/>
    </source>
</evidence>
<keyword evidence="4" id="KW-1185">Reference proteome</keyword>
<keyword evidence="1" id="KW-0472">Membrane</keyword>
<reference evidence="2" key="1">
    <citation type="submission" date="2014-12" db="EMBL/GenBank/DDBJ databases">
        <title>Draft genome of the oleaginous, mixotrophic haptophyte, Chrysochromulina tobin.</title>
        <authorList>
            <person name="Hovde B.T."/>
            <person name="Starkenburg S.R."/>
            <person name="Cattolico R.A."/>
        </authorList>
    </citation>
    <scope>NUCLEOTIDE SEQUENCE</scope>
    <source>
        <strain evidence="2">CCMP291</strain>
    </source>
</reference>
<comment type="caution">
    <text evidence="2">The sequence shown here is derived from an EMBL/GenBank/DDBJ whole genome shotgun (WGS) entry which is preliminary data.</text>
</comment>
<evidence type="ECO:0000313" key="2">
    <source>
        <dbReference type="EMBL" id="KOO25877.1"/>
    </source>
</evidence>
<protein>
    <recommendedName>
        <fullName evidence="5">DoxX family protein</fullName>
    </recommendedName>
</protein>
<sequence length="213" mass="22016">MHRSGYSNEALALAAAQAADEAEADGWAAQELPTNDEHYDEDAAMALPVCMPSPDGLLLLFDSIFGPSGSGTPVRSFAHLILRVILTLKGLMGIVLLGGAIGAWIDHPGLALPEDMQLLVTTAGDVVGLTGQRAAIAVPLIAGLAEAAAIVAFWASGPAVELCATACLLVKFALVAHVHQKAGAAVLPPAVFVCLTGLKLVTAPRPKRIRKME</sequence>
<keyword evidence="1" id="KW-1133">Transmembrane helix</keyword>
<evidence type="ECO:0000313" key="4">
    <source>
        <dbReference type="Proteomes" id="UP000037460"/>
    </source>
</evidence>
<evidence type="ECO:0000313" key="3">
    <source>
        <dbReference type="EMBL" id="KOO28857.1"/>
    </source>
</evidence>
<proteinExistence type="predicted"/>
<evidence type="ECO:0008006" key="5">
    <source>
        <dbReference type="Google" id="ProtNLM"/>
    </source>
</evidence>
<feature type="transmembrane region" description="Helical" evidence="1">
    <location>
        <begin position="80"/>
        <end position="105"/>
    </location>
</feature>
<reference evidence="4" key="2">
    <citation type="journal article" date="2015" name="PLoS Genet.">
        <title>Genome Sequence and Transcriptome Analyses of Chrysochromulina tobin: Metabolic Tools for Enhanced Algal Fitness in the Prominent Order Prymnesiales (Haptophyceae).</title>
        <authorList>
            <person name="Hovde B.T."/>
            <person name="Deodato C.R."/>
            <person name="Hunsperger H.M."/>
            <person name="Ryken S.A."/>
            <person name="Yost W."/>
            <person name="Jha R.K."/>
            <person name="Patterson J."/>
            <person name="Monnat R.J. Jr."/>
            <person name="Barlow S.B."/>
            <person name="Starkenburg S.R."/>
            <person name="Cattolico R.A."/>
        </authorList>
    </citation>
    <scope>NUCLEOTIDE SEQUENCE</scope>
    <source>
        <strain evidence="4">CCMP291</strain>
    </source>
</reference>
<dbReference type="EMBL" id="JWZX01002502">
    <property type="protein sequence ID" value="KOO28857.1"/>
    <property type="molecule type" value="Genomic_DNA"/>
</dbReference>
<feature type="transmembrane region" description="Helical" evidence="1">
    <location>
        <begin position="134"/>
        <end position="155"/>
    </location>
</feature>